<evidence type="ECO:0000313" key="2">
    <source>
        <dbReference type="EMBL" id="KZT31173.1"/>
    </source>
</evidence>
<protein>
    <submittedName>
        <fullName evidence="2">Uncharacterized protein</fullName>
    </submittedName>
</protein>
<gene>
    <name evidence="2" type="ORF">SISSUDRAFT_1038636</name>
</gene>
<dbReference type="EMBL" id="KV428774">
    <property type="protein sequence ID" value="KZT31173.1"/>
    <property type="molecule type" value="Genomic_DNA"/>
</dbReference>
<dbReference type="AlphaFoldDB" id="A0A165WHZ9"/>
<accession>A0A165WHZ9</accession>
<proteinExistence type="predicted"/>
<name>A0A165WHZ9_9AGAM</name>
<sequence length="154" mass="17398">MSGSSRSSRNLSRNRYRTSSECGGYGKVAEKTVTWQADVVDLSPMSLEHTSNASTHTPIIKSFTLNRPAPAESHYCLLRPTSNNDETRRPKNLVQAIVEIGEKTQHEGHEGSLDNGNGEIVLLWYGEFKFFVCFLIIYRRIESIKDRKVASYLT</sequence>
<feature type="compositionally biased region" description="Low complexity" evidence="1">
    <location>
        <begin position="1"/>
        <end position="20"/>
    </location>
</feature>
<reference evidence="2 3" key="1">
    <citation type="journal article" date="2016" name="Mol. Biol. Evol.">
        <title>Comparative Genomics of Early-Diverging Mushroom-Forming Fungi Provides Insights into the Origins of Lignocellulose Decay Capabilities.</title>
        <authorList>
            <person name="Nagy L.G."/>
            <person name="Riley R."/>
            <person name="Tritt A."/>
            <person name="Adam C."/>
            <person name="Daum C."/>
            <person name="Floudas D."/>
            <person name="Sun H."/>
            <person name="Yadav J.S."/>
            <person name="Pangilinan J."/>
            <person name="Larsson K.H."/>
            <person name="Matsuura K."/>
            <person name="Barry K."/>
            <person name="Labutti K."/>
            <person name="Kuo R."/>
            <person name="Ohm R.A."/>
            <person name="Bhattacharya S.S."/>
            <person name="Shirouzu T."/>
            <person name="Yoshinaga Y."/>
            <person name="Martin F.M."/>
            <person name="Grigoriev I.V."/>
            <person name="Hibbett D.S."/>
        </authorList>
    </citation>
    <scope>NUCLEOTIDE SEQUENCE [LARGE SCALE GENOMIC DNA]</scope>
    <source>
        <strain evidence="2 3">HHB10207 ss-3</strain>
    </source>
</reference>
<organism evidence="2 3">
    <name type="scientific">Sistotremastrum suecicum HHB10207 ss-3</name>
    <dbReference type="NCBI Taxonomy" id="1314776"/>
    <lineage>
        <taxon>Eukaryota</taxon>
        <taxon>Fungi</taxon>
        <taxon>Dikarya</taxon>
        <taxon>Basidiomycota</taxon>
        <taxon>Agaricomycotina</taxon>
        <taxon>Agaricomycetes</taxon>
        <taxon>Sistotremastrales</taxon>
        <taxon>Sistotremastraceae</taxon>
        <taxon>Sistotremastrum</taxon>
    </lineage>
</organism>
<feature type="region of interest" description="Disordered" evidence="1">
    <location>
        <begin position="1"/>
        <end position="22"/>
    </location>
</feature>
<evidence type="ECO:0000313" key="3">
    <source>
        <dbReference type="Proteomes" id="UP000076798"/>
    </source>
</evidence>
<evidence type="ECO:0000256" key="1">
    <source>
        <dbReference type="SAM" id="MobiDB-lite"/>
    </source>
</evidence>
<keyword evidence="3" id="KW-1185">Reference proteome</keyword>
<dbReference type="Proteomes" id="UP000076798">
    <property type="component" value="Unassembled WGS sequence"/>
</dbReference>